<evidence type="ECO:0000259" key="11">
    <source>
        <dbReference type="Pfam" id="PF00155"/>
    </source>
</evidence>
<dbReference type="InterPro" id="IPR015422">
    <property type="entry name" value="PyrdxlP-dep_Trfase_small"/>
</dbReference>
<name>A0A1I3TUG4_9GAMM</name>
<feature type="binding site" evidence="9">
    <location>
        <position position="136"/>
    </location>
    <ligand>
        <name>substrate</name>
    </ligand>
</feature>
<evidence type="ECO:0000256" key="9">
    <source>
        <dbReference type="HAMAP-Rule" id="MF_01693"/>
    </source>
</evidence>
<evidence type="ECO:0000256" key="3">
    <source>
        <dbReference type="ARBA" id="ARBA00010008"/>
    </source>
</evidence>
<proteinExistence type="inferred from homology"/>
<dbReference type="PROSITE" id="PS00599">
    <property type="entry name" value="AA_TRANSFER_CLASS_2"/>
    <property type="match status" value="1"/>
</dbReference>
<feature type="binding site" evidence="9">
    <location>
        <position position="24"/>
    </location>
    <ligand>
        <name>substrate</name>
    </ligand>
</feature>
<dbReference type="GO" id="GO:0009102">
    <property type="term" value="P:biotin biosynthetic process"/>
    <property type="evidence" value="ECO:0007669"/>
    <property type="project" value="UniProtKB-UniRule"/>
</dbReference>
<feature type="domain" description="Aminotransferase class I/classII large" evidence="11">
    <location>
        <begin position="44"/>
        <end position="385"/>
    </location>
</feature>
<evidence type="ECO:0000256" key="7">
    <source>
        <dbReference type="ARBA" id="ARBA00022898"/>
    </source>
</evidence>
<dbReference type="HAMAP" id="MF_01693">
    <property type="entry name" value="BioF_aminotrans_2"/>
    <property type="match status" value="1"/>
</dbReference>
<protein>
    <recommendedName>
        <fullName evidence="9">8-amino-7-oxononanoate synthase</fullName>
        <shortName evidence="9">AONS</shortName>
        <ecNumber evidence="9">2.3.1.47</ecNumber>
    </recommendedName>
    <alternativeName>
        <fullName evidence="9">7-keto-8-amino-pelargonic acid synthase</fullName>
        <shortName evidence="9">7-KAP synthase</shortName>
        <shortName evidence="9">KAPA synthase</shortName>
    </alternativeName>
    <alternativeName>
        <fullName evidence="9">8-amino-7-ketopelargonate synthase</fullName>
    </alternativeName>
</protein>
<evidence type="ECO:0000313" key="12">
    <source>
        <dbReference type="EMBL" id="SFJ74260.1"/>
    </source>
</evidence>
<comment type="function">
    <text evidence="9">Catalyzes the decarboxylative condensation of pimeloyl-[acyl-carrier protein] and L-alanine to produce 8-amino-7-oxononanoate (AON), [acyl-carrier protein], and carbon dioxide.</text>
</comment>
<dbReference type="AlphaFoldDB" id="A0A1I3TUG4"/>
<dbReference type="OrthoDB" id="9807157at2"/>
<dbReference type="RefSeq" id="WP_091711178.1">
    <property type="nucleotide sequence ID" value="NZ_FOSH01000001.1"/>
</dbReference>
<dbReference type="InterPro" id="IPR050087">
    <property type="entry name" value="AON_synthase_class-II"/>
</dbReference>
<comment type="subunit">
    <text evidence="4 9">Homodimer.</text>
</comment>
<evidence type="ECO:0000256" key="4">
    <source>
        <dbReference type="ARBA" id="ARBA00011738"/>
    </source>
</evidence>
<comment type="pathway">
    <text evidence="2 9">Cofactor biosynthesis; biotin biosynthesis.</text>
</comment>
<feature type="binding site" evidence="9">
    <location>
        <position position="357"/>
    </location>
    <ligand>
        <name>substrate</name>
    </ligand>
</feature>
<evidence type="ECO:0000256" key="8">
    <source>
        <dbReference type="ARBA" id="ARBA00047715"/>
    </source>
</evidence>
<dbReference type="Gene3D" id="3.40.640.10">
    <property type="entry name" value="Type I PLP-dependent aspartate aminotransferase-like (Major domain)"/>
    <property type="match status" value="1"/>
</dbReference>
<keyword evidence="7 9" id="KW-0663">Pyridoxal phosphate</keyword>
<accession>A0A1I3TUG4</accession>
<evidence type="ECO:0000256" key="10">
    <source>
        <dbReference type="PIRSR" id="PIRSR604723-51"/>
    </source>
</evidence>
<dbReference type="GO" id="GO:0030170">
    <property type="term" value="F:pyridoxal phosphate binding"/>
    <property type="evidence" value="ECO:0007669"/>
    <property type="project" value="UniProtKB-UniRule"/>
</dbReference>
<dbReference type="EC" id="2.3.1.47" evidence="9"/>
<dbReference type="PANTHER" id="PTHR13693:SF100">
    <property type="entry name" value="8-AMINO-7-OXONONANOATE SYNTHASE"/>
    <property type="match status" value="1"/>
</dbReference>
<dbReference type="InterPro" id="IPR022834">
    <property type="entry name" value="AONS_Proteobacteria"/>
</dbReference>
<dbReference type="Pfam" id="PF00155">
    <property type="entry name" value="Aminotran_1_2"/>
    <property type="match status" value="1"/>
</dbReference>
<evidence type="ECO:0000256" key="5">
    <source>
        <dbReference type="ARBA" id="ARBA00022679"/>
    </source>
</evidence>
<dbReference type="InterPro" id="IPR004723">
    <property type="entry name" value="AONS_Archaea/Proteobacteria"/>
</dbReference>
<comment type="cofactor">
    <cofactor evidence="1 9 10">
        <name>pyridoxal 5'-phosphate</name>
        <dbReference type="ChEBI" id="CHEBI:597326"/>
    </cofactor>
</comment>
<dbReference type="CDD" id="cd06454">
    <property type="entry name" value="KBL_like"/>
    <property type="match status" value="1"/>
</dbReference>
<feature type="binding site" evidence="9">
    <location>
        <position position="211"/>
    </location>
    <ligand>
        <name>pyridoxal 5'-phosphate</name>
        <dbReference type="ChEBI" id="CHEBI:597326"/>
    </ligand>
</feature>
<dbReference type="NCBIfam" id="TIGR00858">
    <property type="entry name" value="bioF"/>
    <property type="match status" value="1"/>
</dbReference>
<feature type="binding site" evidence="9">
    <location>
        <begin position="111"/>
        <end position="112"/>
    </location>
    <ligand>
        <name>pyridoxal 5'-phosphate</name>
        <dbReference type="ChEBI" id="CHEBI:597326"/>
    </ligand>
</feature>
<comment type="catalytic activity">
    <reaction evidence="8 9">
        <text>6-carboxyhexanoyl-[ACP] + L-alanine + H(+) = (8S)-8-amino-7-oxononanoate + holo-[ACP] + CO2</text>
        <dbReference type="Rhea" id="RHEA:42288"/>
        <dbReference type="Rhea" id="RHEA-COMP:9685"/>
        <dbReference type="Rhea" id="RHEA-COMP:9955"/>
        <dbReference type="ChEBI" id="CHEBI:15378"/>
        <dbReference type="ChEBI" id="CHEBI:16526"/>
        <dbReference type="ChEBI" id="CHEBI:57972"/>
        <dbReference type="ChEBI" id="CHEBI:64479"/>
        <dbReference type="ChEBI" id="CHEBI:78846"/>
        <dbReference type="ChEBI" id="CHEBI:149468"/>
        <dbReference type="EC" id="2.3.1.47"/>
    </reaction>
</comment>
<dbReference type="STRING" id="45496.SAMN04488079_10133"/>
<feature type="binding site" evidence="9">
    <location>
        <position position="183"/>
    </location>
    <ligand>
        <name>pyridoxal 5'-phosphate</name>
        <dbReference type="ChEBI" id="CHEBI:597326"/>
    </ligand>
</feature>
<dbReference type="GO" id="GO:0008710">
    <property type="term" value="F:8-amino-7-oxononanoate synthase activity"/>
    <property type="evidence" value="ECO:0007669"/>
    <property type="project" value="UniProtKB-UniRule"/>
</dbReference>
<keyword evidence="13" id="KW-1185">Reference proteome</keyword>
<keyword evidence="5 9" id="KW-0808">Transferase</keyword>
<feature type="binding site" evidence="9">
    <location>
        <position position="240"/>
    </location>
    <ligand>
        <name>pyridoxal 5'-phosphate</name>
        <dbReference type="ChEBI" id="CHEBI:597326"/>
    </ligand>
</feature>
<evidence type="ECO:0000256" key="1">
    <source>
        <dbReference type="ARBA" id="ARBA00001933"/>
    </source>
</evidence>
<gene>
    <name evidence="9" type="primary">bioF</name>
    <name evidence="12" type="ORF">SAMN04488079_10133</name>
</gene>
<dbReference type="InterPro" id="IPR015424">
    <property type="entry name" value="PyrdxlP-dep_Trfase"/>
</dbReference>
<keyword evidence="6 9" id="KW-0093">Biotin biosynthesis</keyword>
<dbReference type="SUPFAM" id="SSF53383">
    <property type="entry name" value="PLP-dependent transferases"/>
    <property type="match status" value="1"/>
</dbReference>
<dbReference type="InterPro" id="IPR001917">
    <property type="entry name" value="Aminotrans_II_pyridoxalP_BS"/>
</dbReference>
<evidence type="ECO:0000256" key="6">
    <source>
        <dbReference type="ARBA" id="ARBA00022756"/>
    </source>
</evidence>
<dbReference type="UniPathway" id="UPA00078"/>
<dbReference type="EMBL" id="FOSH01000001">
    <property type="protein sequence ID" value="SFJ74260.1"/>
    <property type="molecule type" value="Genomic_DNA"/>
</dbReference>
<dbReference type="PANTHER" id="PTHR13693">
    <property type="entry name" value="CLASS II AMINOTRANSFERASE/8-AMINO-7-OXONONANOATE SYNTHASE"/>
    <property type="match status" value="1"/>
</dbReference>
<evidence type="ECO:0000313" key="13">
    <source>
        <dbReference type="Proteomes" id="UP000198924"/>
    </source>
</evidence>
<comment type="similarity">
    <text evidence="3 9">Belongs to the class-II pyridoxal-phosphate-dependent aminotransferase family. BioF subfamily.</text>
</comment>
<reference evidence="13" key="1">
    <citation type="submission" date="2016-10" db="EMBL/GenBank/DDBJ databases">
        <authorList>
            <person name="Varghese N."/>
            <person name="Submissions S."/>
        </authorList>
    </citation>
    <scope>NUCLEOTIDE SEQUENCE [LARGE SCALE GENOMIC DNA]</scope>
    <source>
        <strain evidence="13">DSM 11578</strain>
    </source>
</reference>
<feature type="modified residue" description="N6-(pyridoxal phosphate)lysine" evidence="9 10">
    <location>
        <position position="243"/>
    </location>
</feature>
<dbReference type="Proteomes" id="UP000198924">
    <property type="component" value="Unassembled WGS sequence"/>
</dbReference>
<sequence>MAKLPWHSELTAALAERKAAGRYRQNRLRVGEQGVHIHLGNKSILSFCSNDYLGLAAHPDIKQAFKDAVDKEGVGSGAAHLLTGHSYYHQALEEKLADFTGQQRVLLFSTGYMANLGVIDGLLNRGDAVIQDKWNHASLLDGGRLTDADQLRYPHADMGLLHKRLHNAATAKHRLIVSDGVFSMDGDIAPLPEIMALSEQHHAAVLIDDAHGFGVIGEGGRGTVSHYQLTADKAPIVVGTLGKAIGTGGAFVAADELVIETLIQQARSYVYTTAQPPAIAAATLVSLDLVEKEQWRRDQLQQLIQQFRQGAEQLGLELMSSETPIQPVIIGEDKKALEIGAKLEEQGILVGVIRPPTVPKNTARLRITFSAAHTEQDVDRLLSALEQAYAH</sequence>
<dbReference type="Gene3D" id="3.90.1150.10">
    <property type="entry name" value="Aspartate Aminotransferase, domain 1"/>
    <property type="match status" value="1"/>
</dbReference>
<evidence type="ECO:0000256" key="2">
    <source>
        <dbReference type="ARBA" id="ARBA00004746"/>
    </source>
</evidence>
<organism evidence="12 13">
    <name type="scientific">Methylophaga sulfidovorans</name>
    <dbReference type="NCBI Taxonomy" id="45496"/>
    <lineage>
        <taxon>Bacteria</taxon>
        <taxon>Pseudomonadati</taxon>
        <taxon>Pseudomonadota</taxon>
        <taxon>Gammaproteobacteria</taxon>
        <taxon>Thiotrichales</taxon>
        <taxon>Piscirickettsiaceae</taxon>
        <taxon>Methylophaga</taxon>
    </lineage>
</organism>
<dbReference type="InterPro" id="IPR015421">
    <property type="entry name" value="PyrdxlP-dep_Trfase_major"/>
</dbReference>
<dbReference type="InterPro" id="IPR004839">
    <property type="entry name" value="Aminotransferase_I/II_large"/>
</dbReference>